<keyword evidence="3" id="KW-1185">Reference proteome</keyword>
<dbReference type="Gene3D" id="1.10.150.20">
    <property type="entry name" value="5' to 3' exonuclease, C-terminal subdomain"/>
    <property type="match status" value="1"/>
</dbReference>
<sequence length="212" mass="21657">MKSTSASLISLAIVWGVASAVGFVAMAMLMMLGDWTLLQALFAAAAVFFVLGSVLSLMFLAPLPGPQKPGTAGWAARGAAPKAHGKPVHAAPAAAPAPAKAPAAAAAPAPAAPASAEGARPAGLSAARAGGADDLKRIKGIGPKLEQLCNSLGFYHFDQIAAWTPAEVAWVDDNLEGFKGRVTRDNWVEQAKLLAAGGQTEFSRKVDKGDVY</sequence>
<protein>
    <submittedName>
        <fullName evidence="2">NADH:ubiquinone oxidoreductase</fullName>
    </submittedName>
</protein>
<reference evidence="2 3" key="1">
    <citation type="submission" date="2020-04" db="EMBL/GenBank/DDBJ databases">
        <authorList>
            <person name="Yoon J."/>
        </authorList>
    </citation>
    <scope>NUCLEOTIDE SEQUENCE [LARGE SCALE GENOMIC DNA]</scope>
    <source>
        <strain evidence="2 3">KMU-115</strain>
    </source>
</reference>
<evidence type="ECO:0000256" key="1">
    <source>
        <dbReference type="SAM" id="Phobius"/>
    </source>
</evidence>
<keyword evidence="1" id="KW-1133">Transmembrane helix</keyword>
<dbReference type="EMBL" id="JAAZQQ010000002">
    <property type="protein sequence ID" value="NKX44339.1"/>
    <property type="molecule type" value="Genomic_DNA"/>
</dbReference>
<name>A0A7X6JYD0_9RHOB</name>
<keyword evidence="1" id="KW-0812">Transmembrane</keyword>
<keyword evidence="1" id="KW-0472">Membrane</keyword>
<proteinExistence type="predicted"/>
<keyword evidence="2" id="KW-0830">Ubiquinone</keyword>
<gene>
    <name evidence="2" type="ORF">HCU73_07015</name>
</gene>
<comment type="caution">
    <text evidence="2">The sequence shown here is derived from an EMBL/GenBank/DDBJ whole genome shotgun (WGS) entry which is preliminary data.</text>
</comment>
<organism evidence="2 3">
    <name type="scientific">Roseicyclus persicicus</name>
    <dbReference type="NCBI Taxonomy" id="2650661"/>
    <lineage>
        <taxon>Bacteria</taxon>
        <taxon>Pseudomonadati</taxon>
        <taxon>Pseudomonadota</taxon>
        <taxon>Alphaproteobacteria</taxon>
        <taxon>Rhodobacterales</taxon>
        <taxon>Roseobacteraceae</taxon>
        <taxon>Roseicyclus</taxon>
    </lineage>
</organism>
<dbReference type="AlphaFoldDB" id="A0A7X6JYD0"/>
<evidence type="ECO:0000313" key="2">
    <source>
        <dbReference type="EMBL" id="NKX44339.1"/>
    </source>
</evidence>
<dbReference type="RefSeq" id="WP_168622717.1">
    <property type="nucleotide sequence ID" value="NZ_JAAZQQ010000002.1"/>
</dbReference>
<feature type="transmembrane region" description="Helical" evidence="1">
    <location>
        <begin position="36"/>
        <end position="60"/>
    </location>
</feature>
<dbReference type="Proteomes" id="UP000526408">
    <property type="component" value="Unassembled WGS sequence"/>
</dbReference>
<evidence type="ECO:0000313" key="3">
    <source>
        <dbReference type="Proteomes" id="UP000526408"/>
    </source>
</evidence>
<accession>A0A7X6JYD0</accession>